<organism evidence="2 3">
    <name type="scientific">Tianweitania aestuarii</name>
    <dbReference type="NCBI Taxonomy" id="2814886"/>
    <lineage>
        <taxon>Bacteria</taxon>
        <taxon>Pseudomonadati</taxon>
        <taxon>Pseudomonadota</taxon>
        <taxon>Alphaproteobacteria</taxon>
        <taxon>Hyphomicrobiales</taxon>
        <taxon>Phyllobacteriaceae</taxon>
        <taxon>Tianweitania</taxon>
    </lineage>
</organism>
<sequence>MADKPFREMTDEELAAERDRWDQKIKNASGWGAALAVADSFRRNCDRQIERRKRAHPAPGVYSPEQSVTPPMTCPTCSGGPASDYACTCDHATSAEDRAEHFIQAAIDAAPEPMRRLGERLANKLDEEDWKTADRLLTGACVSLTQLKRSHLTIRRLQAAHVERQQEWCPDQKPDLSFRGNEMAGEVGEACNIIKKLERERHGWRGSRATKEQLAEELADVVHTAILCAITTGIDLEPAVVAKFNSTSEKNGLSTLIGLLFETPCVTP</sequence>
<reference evidence="2 3" key="1">
    <citation type="submission" date="2021-03" db="EMBL/GenBank/DDBJ databases">
        <title>Tianweitania aestuarii sp. nov., isolated from a tidal flat.</title>
        <authorList>
            <person name="Park S."/>
            <person name="Yoon J.-H."/>
        </authorList>
    </citation>
    <scope>NUCLEOTIDE SEQUENCE [LARGE SCALE GENOMIC DNA]</scope>
    <source>
        <strain evidence="2 3">BSSL-BM11</strain>
    </source>
</reference>
<keyword evidence="3" id="KW-1185">Reference proteome</keyword>
<dbReference type="Proteomes" id="UP001297272">
    <property type="component" value="Unassembled WGS sequence"/>
</dbReference>
<comment type="caution">
    <text evidence="2">The sequence shown here is derived from an EMBL/GenBank/DDBJ whole genome shotgun (WGS) entry which is preliminary data.</text>
</comment>
<accession>A0ABS5RT32</accession>
<proteinExistence type="predicted"/>
<dbReference type="CDD" id="cd11523">
    <property type="entry name" value="NTP-PPase"/>
    <property type="match status" value="1"/>
</dbReference>
<dbReference type="Gene3D" id="1.10.287.1080">
    <property type="entry name" value="MazG-like"/>
    <property type="match status" value="1"/>
</dbReference>
<name>A0ABS5RT32_9HYPH</name>
<evidence type="ECO:0000313" key="3">
    <source>
        <dbReference type="Proteomes" id="UP001297272"/>
    </source>
</evidence>
<feature type="region of interest" description="Disordered" evidence="1">
    <location>
        <begin position="52"/>
        <end position="71"/>
    </location>
</feature>
<dbReference type="SUPFAM" id="SSF101386">
    <property type="entry name" value="all-alpha NTP pyrophosphatases"/>
    <property type="match status" value="1"/>
</dbReference>
<evidence type="ECO:0000256" key="1">
    <source>
        <dbReference type="SAM" id="MobiDB-lite"/>
    </source>
</evidence>
<evidence type="ECO:0000313" key="2">
    <source>
        <dbReference type="EMBL" id="MBS9720213.1"/>
    </source>
</evidence>
<dbReference type="EMBL" id="JAFMNX010000001">
    <property type="protein sequence ID" value="MBS9720213.1"/>
    <property type="molecule type" value="Genomic_DNA"/>
</dbReference>
<dbReference type="RefSeq" id="WP_213983765.1">
    <property type="nucleotide sequence ID" value="NZ_JAFMNX010000001.1"/>
</dbReference>
<gene>
    <name evidence="2" type="ORF">JYU29_05865</name>
</gene>
<protein>
    <submittedName>
        <fullName evidence="2">MazG-like family protein</fullName>
    </submittedName>
</protein>